<evidence type="ECO:0000313" key="2">
    <source>
        <dbReference type="Proteomes" id="UP000250266"/>
    </source>
</evidence>
<reference evidence="1 2" key="1">
    <citation type="journal article" date="2016" name="Nat. Commun.">
        <title>Ectomycorrhizal ecology is imprinted in the genome of the dominant symbiotic fungus Cenococcum geophilum.</title>
        <authorList>
            <consortium name="DOE Joint Genome Institute"/>
            <person name="Peter M."/>
            <person name="Kohler A."/>
            <person name="Ohm R.A."/>
            <person name="Kuo A."/>
            <person name="Krutzmann J."/>
            <person name="Morin E."/>
            <person name="Arend M."/>
            <person name="Barry K.W."/>
            <person name="Binder M."/>
            <person name="Choi C."/>
            <person name="Clum A."/>
            <person name="Copeland A."/>
            <person name="Grisel N."/>
            <person name="Haridas S."/>
            <person name="Kipfer T."/>
            <person name="LaButti K."/>
            <person name="Lindquist E."/>
            <person name="Lipzen A."/>
            <person name="Maire R."/>
            <person name="Meier B."/>
            <person name="Mihaltcheva S."/>
            <person name="Molinier V."/>
            <person name="Murat C."/>
            <person name="Poggeler S."/>
            <person name="Quandt C.A."/>
            <person name="Sperisen C."/>
            <person name="Tritt A."/>
            <person name="Tisserant E."/>
            <person name="Crous P.W."/>
            <person name="Henrissat B."/>
            <person name="Nehls U."/>
            <person name="Egli S."/>
            <person name="Spatafora J.W."/>
            <person name="Grigoriev I.V."/>
            <person name="Martin F.M."/>
        </authorList>
    </citation>
    <scope>NUCLEOTIDE SEQUENCE [LARGE SCALE GENOMIC DNA]</scope>
    <source>
        <strain evidence="1 2">CBS 459.81</strain>
    </source>
</reference>
<dbReference type="EMBL" id="KV745253">
    <property type="protein sequence ID" value="OCK75993.1"/>
    <property type="molecule type" value="Genomic_DNA"/>
</dbReference>
<dbReference type="AlphaFoldDB" id="A0A8E2JB53"/>
<organism evidence="1 2">
    <name type="scientific">Lepidopterella palustris CBS 459.81</name>
    <dbReference type="NCBI Taxonomy" id="1314670"/>
    <lineage>
        <taxon>Eukaryota</taxon>
        <taxon>Fungi</taxon>
        <taxon>Dikarya</taxon>
        <taxon>Ascomycota</taxon>
        <taxon>Pezizomycotina</taxon>
        <taxon>Dothideomycetes</taxon>
        <taxon>Pleosporomycetidae</taxon>
        <taxon>Mytilinidiales</taxon>
        <taxon>Argynnaceae</taxon>
        <taxon>Lepidopterella</taxon>
    </lineage>
</organism>
<sequence length="151" mass="17047">MCLLDEVWTTTAKHRRVMEKPSCRRNPIGVKDGYCFSSKLSASIFIIRNNLASCSPQYFLLNMRTQVYPFPSAYYEGALICSQVPSSVVACSPSLLGKVVVAFFRPSSLKETMNGLVLSIKRFMAIKNGFRYRALIIHLWCVCPCTLTRGY</sequence>
<proteinExistence type="predicted"/>
<gene>
    <name evidence="1" type="ORF">K432DRAFT_156410</name>
</gene>
<evidence type="ECO:0000313" key="1">
    <source>
        <dbReference type="EMBL" id="OCK75993.1"/>
    </source>
</evidence>
<name>A0A8E2JB53_9PEZI</name>
<protein>
    <submittedName>
        <fullName evidence="1">Uncharacterized protein</fullName>
    </submittedName>
</protein>
<dbReference type="Proteomes" id="UP000250266">
    <property type="component" value="Unassembled WGS sequence"/>
</dbReference>
<keyword evidence="2" id="KW-1185">Reference proteome</keyword>
<accession>A0A8E2JB53</accession>